<dbReference type="GO" id="GO:0003700">
    <property type="term" value="F:DNA-binding transcription factor activity"/>
    <property type="evidence" value="ECO:0007669"/>
    <property type="project" value="InterPro"/>
</dbReference>
<keyword evidence="5" id="KW-0539">Nucleus</keyword>
<feature type="domain" description="WRKY" evidence="6">
    <location>
        <begin position="11"/>
        <end position="34"/>
    </location>
</feature>
<feature type="non-terminal residue" evidence="7">
    <location>
        <position position="34"/>
    </location>
</feature>
<dbReference type="Pfam" id="PF03106">
    <property type="entry name" value="WRKY"/>
    <property type="match status" value="1"/>
</dbReference>
<dbReference type="InterPro" id="IPR036576">
    <property type="entry name" value="WRKY_dom_sf"/>
</dbReference>
<name>A0A392TM40_9FABA</name>
<dbReference type="AlphaFoldDB" id="A0A392TM40"/>
<keyword evidence="4" id="KW-0804">Transcription</keyword>
<reference evidence="7 8" key="1">
    <citation type="journal article" date="2018" name="Front. Plant Sci.">
        <title>Red Clover (Trifolium pratense) and Zigzag Clover (T. medium) - A Picture of Genomic Similarities and Differences.</title>
        <authorList>
            <person name="Dluhosova J."/>
            <person name="Istvanek J."/>
            <person name="Nedelnik J."/>
            <person name="Repkova J."/>
        </authorList>
    </citation>
    <scope>NUCLEOTIDE SEQUENCE [LARGE SCALE GENOMIC DNA]</scope>
    <source>
        <strain evidence="8">cv. 10/8</strain>
        <tissue evidence="7">Leaf</tissue>
    </source>
</reference>
<evidence type="ECO:0000256" key="5">
    <source>
        <dbReference type="ARBA" id="ARBA00023242"/>
    </source>
</evidence>
<protein>
    <recommendedName>
        <fullName evidence="6">WRKY domain-containing protein</fullName>
    </recommendedName>
</protein>
<sequence length="34" mass="3822">MVRVAAPISDNISDIPTDGYQWKKYGQKSIKKSP</sequence>
<evidence type="ECO:0000256" key="2">
    <source>
        <dbReference type="ARBA" id="ARBA00023015"/>
    </source>
</evidence>
<comment type="caution">
    <text evidence="7">The sequence shown here is derived from an EMBL/GenBank/DDBJ whole genome shotgun (WGS) entry which is preliminary data.</text>
</comment>
<dbReference type="GO" id="GO:0043565">
    <property type="term" value="F:sequence-specific DNA binding"/>
    <property type="evidence" value="ECO:0007669"/>
    <property type="project" value="InterPro"/>
</dbReference>
<evidence type="ECO:0000259" key="6">
    <source>
        <dbReference type="PROSITE" id="PS50811"/>
    </source>
</evidence>
<dbReference type="Gene3D" id="2.20.25.80">
    <property type="entry name" value="WRKY domain"/>
    <property type="match status" value="1"/>
</dbReference>
<evidence type="ECO:0000256" key="1">
    <source>
        <dbReference type="ARBA" id="ARBA00004123"/>
    </source>
</evidence>
<organism evidence="7 8">
    <name type="scientific">Trifolium medium</name>
    <dbReference type="NCBI Taxonomy" id="97028"/>
    <lineage>
        <taxon>Eukaryota</taxon>
        <taxon>Viridiplantae</taxon>
        <taxon>Streptophyta</taxon>
        <taxon>Embryophyta</taxon>
        <taxon>Tracheophyta</taxon>
        <taxon>Spermatophyta</taxon>
        <taxon>Magnoliopsida</taxon>
        <taxon>eudicotyledons</taxon>
        <taxon>Gunneridae</taxon>
        <taxon>Pentapetalae</taxon>
        <taxon>rosids</taxon>
        <taxon>fabids</taxon>
        <taxon>Fabales</taxon>
        <taxon>Fabaceae</taxon>
        <taxon>Papilionoideae</taxon>
        <taxon>50 kb inversion clade</taxon>
        <taxon>NPAAA clade</taxon>
        <taxon>Hologalegina</taxon>
        <taxon>IRL clade</taxon>
        <taxon>Trifolieae</taxon>
        <taxon>Trifolium</taxon>
    </lineage>
</organism>
<dbReference type="Proteomes" id="UP000265520">
    <property type="component" value="Unassembled WGS sequence"/>
</dbReference>
<accession>A0A392TM40</accession>
<comment type="subcellular location">
    <subcellularLocation>
        <location evidence="1">Nucleus</location>
    </subcellularLocation>
</comment>
<dbReference type="GO" id="GO:0005634">
    <property type="term" value="C:nucleus"/>
    <property type="evidence" value="ECO:0007669"/>
    <property type="project" value="UniProtKB-SubCell"/>
</dbReference>
<keyword evidence="8" id="KW-1185">Reference proteome</keyword>
<evidence type="ECO:0000256" key="4">
    <source>
        <dbReference type="ARBA" id="ARBA00023163"/>
    </source>
</evidence>
<dbReference type="EMBL" id="LXQA010615288">
    <property type="protein sequence ID" value="MCI62231.1"/>
    <property type="molecule type" value="Genomic_DNA"/>
</dbReference>
<evidence type="ECO:0000256" key="3">
    <source>
        <dbReference type="ARBA" id="ARBA00023125"/>
    </source>
</evidence>
<dbReference type="InterPro" id="IPR003657">
    <property type="entry name" value="WRKY_dom"/>
</dbReference>
<keyword evidence="2" id="KW-0805">Transcription regulation</keyword>
<dbReference type="SUPFAM" id="SSF118290">
    <property type="entry name" value="WRKY DNA-binding domain"/>
    <property type="match status" value="1"/>
</dbReference>
<dbReference type="PROSITE" id="PS50811">
    <property type="entry name" value="WRKY"/>
    <property type="match status" value="1"/>
</dbReference>
<evidence type="ECO:0000313" key="8">
    <source>
        <dbReference type="Proteomes" id="UP000265520"/>
    </source>
</evidence>
<keyword evidence="3" id="KW-0238">DNA-binding</keyword>
<evidence type="ECO:0000313" key="7">
    <source>
        <dbReference type="EMBL" id="MCI62231.1"/>
    </source>
</evidence>
<proteinExistence type="predicted"/>